<dbReference type="VEuPathDB" id="ToxoDB:ETH_00014815"/>
<feature type="region of interest" description="Disordered" evidence="1">
    <location>
        <begin position="214"/>
        <end position="237"/>
    </location>
</feature>
<reference evidence="2" key="1">
    <citation type="submission" date="2013-10" db="EMBL/GenBank/DDBJ databases">
        <title>Genomic analysis of the causative agents of coccidiosis in chickens.</title>
        <authorList>
            <person name="Reid A.J."/>
            <person name="Blake D."/>
            <person name="Billington K."/>
            <person name="Browne H."/>
            <person name="Dunn M."/>
            <person name="Hung S."/>
            <person name="Kawahara F."/>
            <person name="Miranda-Saavedra D."/>
            <person name="Mourier T."/>
            <person name="Nagra H."/>
            <person name="Otto T.D."/>
            <person name="Rawlings N."/>
            <person name="Sanchez A."/>
            <person name="Sanders M."/>
            <person name="Subramaniam C."/>
            <person name="Tay Y."/>
            <person name="Dear P."/>
            <person name="Doerig C."/>
            <person name="Gruber A."/>
            <person name="Parkinson J."/>
            <person name="Shirley M."/>
            <person name="Wan K.L."/>
            <person name="Berriman M."/>
            <person name="Tomley F."/>
            <person name="Pain A."/>
        </authorList>
    </citation>
    <scope>NUCLEOTIDE SEQUENCE [LARGE SCALE GENOMIC DNA]</scope>
    <source>
        <strain evidence="2">Houghton</strain>
    </source>
</reference>
<proteinExistence type="predicted"/>
<dbReference type="PANTHER" id="PTHR38566:SF1">
    <property type="entry name" value="CHROMOSOME UNDETERMINED SCAFFOLD_18, WHOLE GENOME SHOTGUN SEQUENCE"/>
    <property type="match status" value="1"/>
</dbReference>
<dbReference type="EMBL" id="HG675595">
    <property type="protein sequence ID" value="CDJ41333.1"/>
    <property type="molecule type" value="Genomic_DNA"/>
</dbReference>
<dbReference type="OrthoDB" id="346644at2759"/>
<evidence type="ECO:0000313" key="2">
    <source>
        <dbReference type="EMBL" id="CDJ41333.1"/>
    </source>
</evidence>
<evidence type="ECO:0000256" key="1">
    <source>
        <dbReference type="SAM" id="MobiDB-lite"/>
    </source>
</evidence>
<dbReference type="GeneID" id="25252117"/>
<dbReference type="VEuPathDB" id="ToxoDB:ETH2_0714300"/>
<dbReference type="Proteomes" id="UP000030747">
    <property type="component" value="Unassembled WGS sequence"/>
</dbReference>
<reference evidence="2" key="2">
    <citation type="submission" date="2013-10" db="EMBL/GenBank/DDBJ databases">
        <authorList>
            <person name="Aslett M."/>
        </authorList>
    </citation>
    <scope>NUCLEOTIDE SEQUENCE [LARGE SCALE GENOMIC DNA]</scope>
    <source>
        <strain evidence="2">Houghton</strain>
    </source>
</reference>
<feature type="compositionally biased region" description="Low complexity" evidence="1">
    <location>
        <begin position="1879"/>
        <end position="1902"/>
    </location>
</feature>
<feature type="compositionally biased region" description="Basic and acidic residues" evidence="1">
    <location>
        <begin position="274"/>
        <end position="291"/>
    </location>
</feature>
<feature type="region of interest" description="Disordered" evidence="1">
    <location>
        <begin position="471"/>
        <end position="502"/>
    </location>
</feature>
<name>U6KWM8_EIMTE</name>
<dbReference type="PANTHER" id="PTHR38566">
    <property type="entry name" value="RNA_LIG_T4_1 DOMAIN-CONTAINING PROTEIN"/>
    <property type="match status" value="1"/>
</dbReference>
<gene>
    <name evidence="2" type="ORF">ETH_00014815</name>
</gene>
<organism evidence="2 3">
    <name type="scientific">Eimeria tenella</name>
    <name type="common">Coccidian parasite</name>
    <dbReference type="NCBI Taxonomy" id="5802"/>
    <lineage>
        <taxon>Eukaryota</taxon>
        <taxon>Sar</taxon>
        <taxon>Alveolata</taxon>
        <taxon>Apicomplexa</taxon>
        <taxon>Conoidasida</taxon>
        <taxon>Coccidia</taxon>
        <taxon>Eucoccidiorida</taxon>
        <taxon>Eimeriorina</taxon>
        <taxon>Eimeriidae</taxon>
        <taxon>Eimeria</taxon>
    </lineage>
</organism>
<accession>U6KWM8</accession>
<feature type="region of interest" description="Disordered" evidence="1">
    <location>
        <begin position="1876"/>
        <end position="1936"/>
    </location>
</feature>
<sequence>MDGGYLFGDVDSTSPWRPVQQTHRDRADLPDEPAGKCSAESFCRGLSGTEGLHQSALPQNAAYAQADMLIKRLGELMQQQKQQDAVAAAFSAAAESLPLVQEKLMERRIRPAALVSLRHPIEKVTLVAESTHTATAQITTEDTEAENASKVQAQGLNEVSGSGSSDMSNRRTDLMLLDISLQDKESEDQVFCFFPELVPLLRRGLTVLEFIESPEEAQQETNPQEQGSRRKHMKHDYQQQSKYVLVRRGLPKFFDLDLELLACFVLQETRRQEQQHEHKQEQKEQRTRFEQPPHVQELQKNRQQQQNSPGQDQNLPQQPQGKKPLRQRRIPECHQKQRQRGQARRGDAQSLGESTVNSALDIARRGSAKALLCAHQLSACLLRSLSISSKGSIACSSEENSTNAVSLEVWALEKLNGEAAQISFCTELNAWACCSKNVCVFLPAAAAAANGCRYTLPSAGEATAATPETAAAPLQQHYSKQHQQRKEGHSDVQQRQEEQQRFCETQREKQQDVVALLRLLGADRIFSQPFSVDTLRLRRRETYALRVSDAWQKQLQRLTQEQVRTLQQVLQNHTLVGELIGDAEKQHVVPASKQRREKQRQQCTITPEGRLIFFALVPHNLEGANRGFGEPPCLCPSVSLPLLQSLGLETASLAARLQASSPLELLLPLCQLELQRASDCDTEGLVLYFCSRTADVSGADSKAASAVVALAKVKSAPYLMRRKTREKLKRLVRSRCFWSAAAATAALAKRALVEGQEAEDAPTIISQDFAAAQAALPTSTTFEGAGEVATAYAVASSSRTGAAAEAALRVRIAAAVGLYWCSFLEEELSRFNHILQSCLPRNFSFSLLKEILSSQQYQQERTQEYLLMIQERQQQMMSSCGHMVREESANFRRAAAFLCSLAAALLLELDCQPDPEQIFLDWHKLQSQKCQQVQLQQDTGGLSSTEESKRFLQFLLHGRGRDRGSNCFMGPLGRFLVTYVDMRLLDLMEDSAAFGTAVGAPECWTALPQELQFHLQKTSNACTSSPYSCVVRVADFRRLGSFSSVRLQEHDGRTLKRLQARRQEHAEQPCQQNHLDRLVLRRQRVIVCLVTHPLALRASQYQEVQKLCRDRGCSLVLRHRSCVSACCCRCHESRCSAFCYQNPRVSTRGTAFDQFASLIILLGLDQDGYAISLQRLRQLLKHRHAKQQHLGHKQDLEWDGIALVGQKGNIEGLRGFAMQSEISTFANAARFLVADTVVGRAIQEASSDAAAESILALASNCCTRGVREASFGFFRTLQADNASRQVQAGEKGGHVTLIRFPTPKVVHDSDGRICYSEDVRWQGFIQEVGAAIQTASQTGAQGPPAASSQEAARESSNVAASSFEPQNTAPAFMSSWKELAAPPSQSLSLVSVVALLPVGLPGSGKTTVLLEALRPALRQELVSQNTFSVGGVTGFTLWEGRPSLETKATATLTAAETSNTTETERATKMPPVAASTAKVEATATTAEKPARLVSAVDYACILSSDEFTGEVLRSFGYRTPVGSLYQMCHEEALKAGPAAISRLSVPCGQQLIGGDSQSPPNEKAIKAAIAEARRNMKSALDEFFSQLTEALLHQMYKQRQEQEKGREDSAAGRWSRPIRVLIALDRNHPPNAIGPRFHEMQEYLHALQSTVLERCGILVRVATAALLLPPDVAQEKSSWPLRTPVGCSKKQRIPWDFPWSIEVVLRCMHRVLTRVDHATLQGRKGQRARLSESPVSESDVTQDNKALHICLSFLSCFRGYSNLDRFLESHPCINHVLQLQTVLPKQQHQQEQNQLPRQQLQTQQQLLLTALSSLRPFSELPANQDIYSALAASLRQCPPNGSASDFFQSSPQTSATRSAAELLHLLENVYSSMENPVLQQPSQRNQQPQQQQPQQPQEVQQQGVHRDISPTSKLEQPRGDLDGVMPEDDPVVPSTARSNCGSDIIMRLPTFFSVLLNDEKTTLASLTEQLFAAAKTAESLCGPSVEDISKTIRPVEKPHVTTFFFGGGSLKVSRDMVAAANDWLDRRLSACCAGDASHSDSAGKPSQGSFTVSSNFLRVLELLASRRQVGLYFKFRVTHLVLTDFGVACGALSPVCSVLPLAECSTPSASTLKDNAHNKEVEYRGVEGEMEEIDGRAGACGHFCAACGPHEFVGTSSKAYKLCMAANHYAHVTLSLSEGVAAVMSNDVLQAADKAIVNGIREGRLRADTPRPYCTGAPEDVPGTPENHNEILSSWAPYQNVECFAVGDSDDPQELIVFTGAVVRGISARLWVWVIPEDGQEELEGPLQAS</sequence>
<dbReference type="RefSeq" id="XP_013232083.1">
    <property type="nucleotide sequence ID" value="XM_013376629.1"/>
</dbReference>
<feature type="region of interest" description="Disordered" evidence="1">
    <location>
        <begin position="1335"/>
        <end position="1363"/>
    </location>
</feature>
<feature type="compositionally biased region" description="Low complexity" evidence="1">
    <location>
        <begin position="1345"/>
        <end position="1356"/>
    </location>
</feature>
<feature type="compositionally biased region" description="Polar residues" evidence="1">
    <location>
        <begin position="11"/>
        <end position="21"/>
    </location>
</feature>
<evidence type="ECO:0000313" key="3">
    <source>
        <dbReference type="Proteomes" id="UP000030747"/>
    </source>
</evidence>
<protein>
    <submittedName>
        <fullName evidence="2">Uncharacterized protein</fullName>
    </submittedName>
</protein>
<keyword evidence="3" id="KW-1185">Reference proteome</keyword>
<feature type="compositionally biased region" description="Low complexity" evidence="1">
    <location>
        <begin position="296"/>
        <end position="314"/>
    </location>
</feature>
<feature type="region of interest" description="Disordered" evidence="1">
    <location>
        <begin position="274"/>
        <end position="352"/>
    </location>
</feature>
<feature type="compositionally biased region" description="Basic and acidic residues" evidence="1">
    <location>
        <begin position="484"/>
        <end position="502"/>
    </location>
</feature>
<dbReference type="OMA" id="WACCSKN"/>
<feature type="region of interest" description="Disordered" evidence="1">
    <location>
        <begin position="11"/>
        <end position="33"/>
    </location>
</feature>